<comment type="caution">
    <text evidence="1">The sequence shown here is derived from an EMBL/GenBank/DDBJ whole genome shotgun (WGS) entry which is preliminary data.</text>
</comment>
<evidence type="ECO:0000313" key="1">
    <source>
        <dbReference type="EMBL" id="KAJ6991591.1"/>
    </source>
</evidence>
<dbReference type="AlphaFoldDB" id="A0AAD6VXX4"/>
<dbReference type="Proteomes" id="UP001164929">
    <property type="component" value="Chromosome 7"/>
</dbReference>
<organism evidence="1 2">
    <name type="scientific">Populus alba x Populus x berolinensis</name>
    <dbReference type="NCBI Taxonomy" id="444605"/>
    <lineage>
        <taxon>Eukaryota</taxon>
        <taxon>Viridiplantae</taxon>
        <taxon>Streptophyta</taxon>
        <taxon>Embryophyta</taxon>
        <taxon>Tracheophyta</taxon>
        <taxon>Spermatophyta</taxon>
        <taxon>Magnoliopsida</taxon>
        <taxon>eudicotyledons</taxon>
        <taxon>Gunneridae</taxon>
        <taxon>Pentapetalae</taxon>
        <taxon>rosids</taxon>
        <taxon>fabids</taxon>
        <taxon>Malpighiales</taxon>
        <taxon>Salicaceae</taxon>
        <taxon>Saliceae</taxon>
        <taxon>Populus</taxon>
    </lineage>
</organism>
<reference evidence="1" key="1">
    <citation type="journal article" date="2023" name="Mol. Ecol. Resour.">
        <title>Chromosome-level genome assembly of a triploid poplar Populus alba 'Berolinensis'.</title>
        <authorList>
            <person name="Chen S."/>
            <person name="Yu Y."/>
            <person name="Wang X."/>
            <person name="Wang S."/>
            <person name="Zhang T."/>
            <person name="Zhou Y."/>
            <person name="He R."/>
            <person name="Meng N."/>
            <person name="Wang Y."/>
            <person name="Liu W."/>
            <person name="Liu Z."/>
            <person name="Liu J."/>
            <person name="Guo Q."/>
            <person name="Huang H."/>
            <person name="Sederoff R.R."/>
            <person name="Wang G."/>
            <person name="Qu G."/>
            <person name="Chen S."/>
        </authorList>
    </citation>
    <scope>NUCLEOTIDE SEQUENCE</scope>
    <source>
        <strain evidence="1">SC-2020</strain>
    </source>
</reference>
<name>A0AAD6VXX4_9ROSI</name>
<evidence type="ECO:0000313" key="2">
    <source>
        <dbReference type="Proteomes" id="UP001164929"/>
    </source>
</evidence>
<dbReference type="EMBL" id="JAQIZT010000007">
    <property type="protein sequence ID" value="KAJ6991591.1"/>
    <property type="molecule type" value="Genomic_DNA"/>
</dbReference>
<sequence length="37" mass="4534">MNSWKQADVLITKRKEEHTWKDDGTALEEKEKYLFHQ</sequence>
<keyword evidence="2" id="KW-1185">Reference proteome</keyword>
<proteinExistence type="predicted"/>
<protein>
    <submittedName>
        <fullName evidence="1">Uncharacterized protein</fullName>
    </submittedName>
</protein>
<accession>A0AAD6VXX4</accession>
<gene>
    <name evidence="1" type="ORF">NC653_019685</name>
</gene>